<dbReference type="SUPFAM" id="SSF52540">
    <property type="entry name" value="P-loop containing nucleoside triphosphate hydrolases"/>
    <property type="match status" value="1"/>
</dbReference>
<dbReference type="CDD" id="cd03230">
    <property type="entry name" value="ABC_DR_subfamily_A"/>
    <property type="match status" value="1"/>
</dbReference>
<dbReference type="RefSeq" id="WP_197522650.1">
    <property type="nucleotide sequence ID" value="NZ_CACRYJ010000053.1"/>
</dbReference>
<dbReference type="GO" id="GO:0016887">
    <property type="term" value="F:ATP hydrolysis activity"/>
    <property type="evidence" value="ECO:0007669"/>
    <property type="project" value="InterPro"/>
</dbReference>
<dbReference type="Gene3D" id="3.40.50.300">
    <property type="entry name" value="P-loop containing nucleotide triphosphate hydrolases"/>
    <property type="match status" value="1"/>
</dbReference>
<dbReference type="PROSITE" id="PS50893">
    <property type="entry name" value="ABC_TRANSPORTER_2"/>
    <property type="match status" value="1"/>
</dbReference>
<organism evidence="7 8">
    <name type="scientific">Occultella aeris</name>
    <dbReference type="NCBI Taxonomy" id="2761496"/>
    <lineage>
        <taxon>Bacteria</taxon>
        <taxon>Bacillati</taxon>
        <taxon>Actinomycetota</taxon>
        <taxon>Actinomycetes</taxon>
        <taxon>Micrococcales</taxon>
        <taxon>Ruaniaceae</taxon>
        <taxon>Occultella</taxon>
    </lineage>
</organism>
<dbReference type="Proteomes" id="UP000419743">
    <property type="component" value="Unassembled WGS sequence"/>
</dbReference>
<dbReference type="Pfam" id="PF00005">
    <property type="entry name" value="ABC_tran"/>
    <property type="match status" value="1"/>
</dbReference>
<evidence type="ECO:0000256" key="5">
    <source>
        <dbReference type="ARBA" id="ARBA00023251"/>
    </source>
</evidence>
<evidence type="ECO:0000256" key="1">
    <source>
        <dbReference type="ARBA" id="ARBA00004202"/>
    </source>
</evidence>
<feature type="domain" description="ABC transporter" evidence="6">
    <location>
        <begin position="4"/>
        <end position="226"/>
    </location>
</feature>
<dbReference type="InterPro" id="IPR027417">
    <property type="entry name" value="P-loop_NTPase"/>
</dbReference>
<dbReference type="EMBL" id="CACRYJ010000053">
    <property type="protein sequence ID" value="VZO38890.1"/>
    <property type="molecule type" value="Genomic_DNA"/>
</dbReference>
<dbReference type="InterPro" id="IPR003439">
    <property type="entry name" value="ABC_transporter-like_ATP-bd"/>
</dbReference>
<dbReference type="PANTHER" id="PTHR42711">
    <property type="entry name" value="ABC TRANSPORTER ATP-BINDING PROTEIN"/>
    <property type="match status" value="1"/>
</dbReference>
<dbReference type="InterPro" id="IPR003593">
    <property type="entry name" value="AAA+_ATPase"/>
</dbReference>
<keyword evidence="5" id="KW-0046">Antibiotic resistance</keyword>
<protein>
    <submittedName>
        <fullName evidence="7">Putative ABC transporter ATP-binding protein YbhF</fullName>
    </submittedName>
</protein>
<dbReference type="GO" id="GO:0005886">
    <property type="term" value="C:plasma membrane"/>
    <property type="evidence" value="ECO:0007669"/>
    <property type="project" value="UniProtKB-SubCell"/>
</dbReference>
<gene>
    <name evidence="7" type="primary">ybhF_2</name>
    <name evidence="7" type="ORF">HALOF300_03610</name>
</gene>
<comment type="subcellular location">
    <subcellularLocation>
        <location evidence="1">Cell membrane</location>
        <topology evidence="1">Peripheral membrane protein</topology>
    </subcellularLocation>
</comment>
<evidence type="ECO:0000256" key="2">
    <source>
        <dbReference type="ARBA" id="ARBA00022448"/>
    </source>
</evidence>
<keyword evidence="3" id="KW-0547">Nucleotide-binding</keyword>
<evidence type="ECO:0000313" key="7">
    <source>
        <dbReference type="EMBL" id="VZO38890.1"/>
    </source>
</evidence>
<accession>A0A7M4DN80</accession>
<proteinExistence type="predicted"/>
<keyword evidence="4 7" id="KW-0067">ATP-binding</keyword>
<sequence length="242" mass="25646">MTVLELRDVRKTYPGVDALAGLDVSVARGEIVALLGPNGAGKTTTFELLLGLIRPTSGDVRVFGEEPGGRVRTRIGAMLQAAGLPDQLQVRELVRLIGRGYPTAVQVDEVLARTSLTKRATRTVKSLSGGERQRLLLALALVGTPELLLLDEPTAAMDVASRRTFWEQARASVADGATILFATHDLTEAAAVADRVVVVAGGRVVADTTPDALTHHGDDDLEEVFLALTNESSTAADEGDDR</sequence>
<evidence type="ECO:0000256" key="3">
    <source>
        <dbReference type="ARBA" id="ARBA00022741"/>
    </source>
</evidence>
<keyword evidence="8" id="KW-1185">Reference proteome</keyword>
<comment type="caution">
    <text evidence="7">The sequence shown here is derived from an EMBL/GenBank/DDBJ whole genome shotgun (WGS) entry which is preliminary data.</text>
</comment>
<evidence type="ECO:0000256" key="4">
    <source>
        <dbReference type="ARBA" id="ARBA00022840"/>
    </source>
</evidence>
<dbReference type="InterPro" id="IPR050763">
    <property type="entry name" value="ABC_transporter_ATP-binding"/>
</dbReference>
<dbReference type="InterPro" id="IPR017871">
    <property type="entry name" value="ABC_transporter-like_CS"/>
</dbReference>
<name>A0A7M4DN80_9MICO</name>
<dbReference type="SMART" id="SM00382">
    <property type="entry name" value="AAA"/>
    <property type="match status" value="1"/>
</dbReference>
<dbReference type="PANTHER" id="PTHR42711:SF17">
    <property type="entry name" value="ABC TRANSPORTER ATP-BINDING PROTEIN"/>
    <property type="match status" value="1"/>
</dbReference>
<dbReference type="PROSITE" id="PS00211">
    <property type="entry name" value="ABC_TRANSPORTER_1"/>
    <property type="match status" value="1"/>
</dbReference>
<keyword evidence="2" id="KW-0813">Transport</keyword>
<evidence type="ECO:0000259" key="6">
    <source>
        <dbReference type="PROSITE" id="PS50893"/>
    </source>
</evidence>
<dbReference type="GO" id="GO:0005524">
    <property type="term" value="F:ATP binding"/>
    <property type="evidence" value="ECO:0007669"/>
    <property type="project" value="UniProtKB-KW"/>
</dbReference>
<reference evidence="7 8" key="1">
    <citation type="submission" date="2019-11" db="EMBL/GenBank/DDBJ databases">
        <authorList>
            <person name="Criscuolo A."/>
        </authorList>
    </citation>
    <scope>NUCLEOTIDE SEQUENCE [LARGE SCALE GENOMIC DNA]</scope>
    <source>
        <strain evidence="7">CIP111667</strain>
    </source>
</reference>
<evidence type="ECO:0000313" key="8">
    <source>
        <dbReference type="Proteomes" id="UP000419743"/>
    </source>
</evidence>
<dbReference type="GO" id="GO:0046677">
    <property type="term" value="P:response to antibiotic"/>
    <property type="evidence" value="ECO:0007669"/>
    <property type="project" value="UniProtKB-KW"/>
</dbReference>
<dbReference type="AlphaFoldDB" id="A0A7M4DN80"/>